<reference evidence="1 2" key="1">
    <citation type="submission" date="2015-05" db="EMBL/GenBank/DDBJ databases">
        <title>Genome assembly of Archangium gephyra DSM 2261.</title>
        <authorList>
            <person name="Sharma G."/>
            <person name="Subramanian S."/>
        </authorList>
    </citation>
    <scope>NUCLEOTIDE SEQUENCE [LARGE SCALE GENOMIC DNA]</scope>
    <source>
        <strain evidence="1 2">DSM 2261</strain>
    </source>
</reference>
<gene>
    <name evidence="1" type="ORF">AA314_03238</name>
</gene>
<dbReference type="EMBL" id="CP011509">
    <property type="protein sequence ID" value="AKJ01612.1"/>
    <property type="molecule type" value="Genomic_DNA"/>
</dbReference>
<evidence type="ECO:0000313" key="2">
    <source>
        <dbReference type="Proteomes" id="UP000035579"/>
    </source>
</evidence>
<name>A0AAC8Q687_9BACT</name>
<organism evidence="1 2">
    <name type="scientific">Archangium gephyra</name>
    <dbReference type="NCBI Taxonomy" id="48"/>
    <lineage>
        <taxon>Bacteria</taxon>
        <taxon>Pseudomonadati</taxon>
        <taxon>Myxococcota</taxon>
        <taxon>Myxococcia</taxon>
        <taxon>Myxococcales</taxon>
        <taxon>Cystobacterineae</taxon>
        <taxon>Archangiaceae</taxon>
        <taxon>Archangium</taxon>
    </lineage>
</organism>
<sequence length="698" mass="77133">MNVIRMDEGRKALGRMGLAAAGLFLVLPQGARAIVPQDSTFFSTVHIESSDSLSSVSDGDLWPSCWSDDGYLYAANGDGRGFTLVEPRPNPVYDIAVSRIQGLPGSLTGTTLTTRISQTWKAGEYNRKPTGMVCVDGALYMAVQDLSWDFNDAPNATIAKSTDHGATWTWNTSAPMFGNYVFTTIMFLDYGKNNAWNTFDSYVYAYGLDNNWRDSFDNSVPDPTKLFLARVPKTSLQNRSTWQFYTGDLNGNATWSSDINLRKPVLQDDRRLYVSTRAPSGQPRDLSVISQGSVVYNKALNRYLYTSWTEYTFEFYESPTPWGPWKKFLSKDYGGYPWSDTKNGGYSTTIPSKFISTDGKTMYVQSNTFMGGLENYNFSLRKLVVEPRVTTTPSNVKSDTANLAAPANGTRAIEKVAHFGNLAWLNNGYLNDNEDSWDQENKALDWWGYTWPRNYHLNKLSYTTGGMFTDGGWFSGNLWVQVRQNGQWVNVTNLRSSPSYPLTSAAGANKTYSFVFNDTWGDGIRILGTPGGSAYFTSIGELAVHYASTVPPALLQDSGFESQTSGTVSFPWYVQGTDAKGIDRALGYSHGGANNGWIRTSSTNWNALKQDVQVTPNTNYVLTAWIRSSANVVGGYFGVCTVPGTIISELNFGFLPEYTAKTVSFNSGSNTTVSVFAGFWAPGADSLIQVDDFTLTKL</sequence>
<dbReference type="AlphaFoldDB" id="A0AAC8Q687"/>
<accession>A0AAC8Q687</accession>
<dbReference type="Proteomes" id="UP000035579">
    <property type="component" value="Chromosome"/>
</dbReference>
<evidence type="ECO:0000313" key="1">
    <source>
        <dbReference type="EMBL" id="AKJ01612.1"/>
    </source>
</evidence>
<dbReference type="Gene3D" id="2.60.120.260">
    <property type="entry name" value="Galactose-binding domain-like"/>
    <property type="match status" value="1"/>
</dbReference>
<proteinExistence type="predicted"/>
<dbReference type="KEGG" id="age:AA314_03238"/>
<protein>
    <submittedName>
        <fullName evidence="1">Beta-lactamase</fullName>
    </submittedName>
</protein>